<dbReference type="Proteomes" id="UP001595616">
    <property type="component" value="Unassembled WGS sequence"/>
</dbReference>
<proteinExistence type="inferred from homology"/>
<dbReference type="PROSITE" id="PS00061">
    <property type="entry name" value="ADH_SHORT"/>
    <property type="match status" value="1"/>
</dbReference>
<comment type="caution">
    <text evidence="4">The sequence shown here is derived from an EMBL/GenBank/DDBJ whole genome shotgun (WGS) entry which is preliminary data.</text>
</comment>
<accession>A0ABV7Z324</accession>
<sequence>MIEINLEGKLAIVTGCNRGIGKAMAEGLAKAGADIIGVSGTMPASGSEVQTNIEKLGRKFYPFQADFSDRPSIYAFLNSVKSTHPKIDILVNNAGTIMRNPAAEHSDEYWDKVIAINLDAQFIITREIGKTMIANGSGKIIFTASLLTFQGGINVPGYAASKGAIGSLIKAFANEWAGKGVNVNGIAPGYIATDNTEALRNDPERSASILSRIPANRWGEPEDFVGPTVFLASELSSYVHGTILTVDGGWMGR</sequence>
<evidence type="ECO:0000256" key="1">
    <source>
        <dbReference type="ARBA" id="ARBA00006484"/>
    </source>
</evidence>
<dbReference type="Pfam" id="PF00106">
    <property type="entry name" value="adh_short"/>
    <property type="match status" value="1"/>
</dbReference>
<dbReference type="InterPro" id="IPR020904">
    <property type="entry name" value="Sc_DH/Rdtase_CS"/>
</dbReference>
<dbReference type="EMBL" id="JBHRYQ010000001">
    <property type="protein sequence ID" value="MFC3812661.1"/>
    <property type="molecule type" value="Genomic_DNA"/>
</dbReference>
<dbReference type="RefSeq" id="WP_379839550.1">
    <property type="nucleotide sequence ID" value="NZ_JBHRYQ010000001.1"/>
</dbReference>
<gene>
    <name evidence="4" type="ORF">ACFOOI_18510</name>
</gene>
<dbReference type="PRINTS" id="PR00080">
    <property type="entry name" value="SDRFAMILY"/>
</dbReference>
<evidence type="ECO:0000256" key="2">
    <source>
        <dbReference type="ARBA" id="ARBA00023002"/>
    </source>
</evidence>
<reference evidence="5" key="1">
    <citation type="journal article" date="2019" name="Int. J. Syst. Evol. Microbiol.">
        <title>The Global Catalogue of Microorganisms (GCM) 10K type strain sequencing project: providing services to taxonomists for standard genome sequencing and annotation.</title>
        <authorList>
            <consortium name="The Broad Institute Genomics Platform"/>
            <consortium name="The Broad Institute Genome Sequencing Center for Infectious Disease"/>
            <person name="Wu L."/>
            <person name="Ma J."/>
        </authorList>
    </citation>
    <scope>NUCLEOTIDE SEQUENCE [LARGE SCALE GENOMIC DNA]</scope>
    <source>
        <strain evidence="5">CECT 7956</strain>
    </source>
</reference>
<organism evidence="4 5">
    <name type="scientific">Lacihabitans lacunae</name>
    <dbReference type="NCBI Taxonomy" id="1028214"/>
    <lineage>
        <taxon>Bacteria</taxon>
        <taxon>Pseudomonadati</taxon>
        <taxon>Bacteroidota</taxon>
        <taxon>Cytophagia</taxon>
        <taxon>Cytophagales</taxon>
        <taxon>Leadbetterellaceae</taxon>
        <taxon>Lacihabitans</taxon>
    </lineage>
</organism>
<dbReference type="PANTHER" id="PTHR42760:SF5">
    <property type="entry name" value="2-DEHYDRO-3-DEOXY-D-GLUCONATE 5-DEHYDROGENASE"/>
    <property type="match status" value="1"/>
</dbReference>
<comment type="similarity">
    <text evidence="1 3">Belongs to the short-chain dehydrogenases/reductases (SDR) family.</text>
</comment>
<dbReference type="SUPFAM" id="SSF51735">
    <property type="entry name" value="NAD(P)-binding Rossmann-fold domains"/>
    <property type="match status" value="1"/>
</dbReference>
<dbReference type="InterPro" id="IPR036291">
    <property type="entry name" value="NAD(P)-bd_dom_sf"/>
</dbReference>
<keyword evidence="2" id="KW-0560">Oxidoreductase</keyword>
<dbReference type="PRINTS" id="PR00081">
    <property type="entry name" value="GDHRDH"/>
</dbReference>
<dbReference type="Gene3D" id="3.40.50.720">
    <property type="entry name" value="NAD(P)-binding Rossmann-like Domain"/>
    <property type="match status" value="1"/>
</dbReference>
<dbReference type="PANTHER" id="PTHR42760">
    <property type="entry name" value="SHORT-CHAIN DEHYDROGENASES/REDUCTASES FAMILY MEMBER"/>
    <property type="match status" value="1"/>
</dbReference>
<evidence type="ECO:0000313" key="5">
    <source>
        <dbReference type="Proteomes" id="UP001595616"/>
    </source>
</evidence>
<evidence type="ECO:0000313" key="4">
    <source>
        <dbReference type="EMBL" id="MFC3812661.1"/>
    </source>
</evidence>
<keyword evidence="5" id="KW-1185">Reference proteome</keyword>
<protein>
    <submittedName>
        <fullName evidence="4">SDR family NAD(P)-dependent oxidoreductase</fullName>
    </submittedName>
</protein>
<evidence type="ECO:0000256" key="3">
    <source>
        <dbReference type="RuleBase" id="RU000363"/>
    </source>
</evidence>
<dbReference type="InterPro" id="IPR002347">
    <property type="entry name" value="SDR_fam"/>
</dbReference>
<name>A0ABV7Z324_9BACT</name>